<comment type="caution">
    <text evidence="1">The sequence shown here is derived from an EMBL/GenBank/DDBJ whole genome shotgun (WGS) entry which is preliminary data.</text>
</comment>
<protein>
    <submittedName>
        <fullName evidence="1">Uncharacterized protein</fullName>
    </submittedName>
</protein>
<evidence type="ECO:0000313" key="1">
    <source>
        <dbReference type="EMBL" id="KAI4372447.1"/>
    </source>
</evidence>
<keyword evidence="2" id="KW-1185">Reference proteome</keyword>
<name>A0ACB9R076_9MYRT</name>
<proteinExistence type="predicted"/>
<reference evidence="2" key="1">
    <citation type="journal article" date="2023" name="Front. Plant Sci.">
        <title>Chromosomal-level genome assembly of Melastoma candidum provides insights into trichome evolution.</title>
        <authorList>
            <person name="Zhong Y."/>
            <person name="Wu W."/>
            <person name="Sun C."/>
            <person name="Zou P."/>
            <person name="Liu Y."/>
            <person name="Dai S."/>
            <person name="Zhou R."/>
        </authorList>
    </citation>
    <scope>NUCLEOTIDE SEQUENCE [LARGE SCALE GENOMIC DNA]</scope>
</reference>
<sequence length="350" mass="37286">MVTEEEEEKAAMVVVVVVGLIVLQLVYSANSIVLSYLMSLRLNPLAFAVTSSLATFVVLCPFAYVFERRLWPRKLGLKLAVQLVFAAIGGVTLFQTLFVKGIGMTSAAMGTAMPNLSPGLIFIIAWITRLEKVDLGCIYSKVKILGTIFCVLGAVILSLMHSTTGSGPQRTMPSAENSNFDKEKIVGCLYLLAAILAQSSVSILQAITLIELPAPMSICAITSLTGALTTSLLMPLDKHGFEMGGPSVSFERLVGFSFLVGSMGAGCLSFNVWAIKKRGPVFASIFSPISTVCSFLFSVATSQETITLPSLGGMTLMFAGLYLFLWSKGKESCPYSTAGSGAEGKHPLLC</sequence>
<dbReference type="Proteomes" id="UP001057402">
    <property type="component" value="Chromosome 4"/>
</dbReference>
<evidence type="ECO:0000313" key="2">
    <source>
        <dbReference type="Proteomes" id="UP001057402"/>
    </source>
</evidence>
<dbReference type="EMBL" id="CM042883">
    <property type="protein sequence ID" value="KAI4372447.1"/>
    <property type="molecule type" value="Genomic_DNA"/>
</dbReference>
<accession>A0ACB9R076</accession>
<organism evidence="1 2">
    <name type="scientific">Melastoma candidum</name>
    <dbReference type="NCBI Taxonomy" id="119954"/>
    <lineage>
        <taxon>Eukaryota</taxon>
        <taxon>Viridiplantae</taxon>
        <taxon>Streptophyta</taxon>
        <taxon>Embryophyta</taxon>
        <taxon>Tracheophyta</taxon>
        <taxon>Spermatophyta</taxon>
        <taxon>Magnoliopsida</taxon>
        <taxon>eudicotyledons</taxon>
        <taxon>Gunneridae</taxon>
        <taxon>Pentapetalae</taxon>
        <taxon>rosids</taxon>
        <taxon>malvids</taxon>
        <taxon>Myrtales</taxon>
        <taxon>Melastomataceae</taxon>
        <taxon>Melastomatoideae</taxon>
        <taxon>Melastomateae</taxon>
        <taxon>Melastoma</taxon>
    </lineage>
</organism>
<gene>
    <name evidence="1" type="ORF">MLD38_010677</name>
</gene>